<protein>
    <recommendedName>
        <fullName evidence="1">DUF7832 domain-containing protein</fullName>
    </recommendedName>
</protein>
<evidence type="ECO:0000259" key="1">
    <source>
        <dbReference type="Pfam" id="PF25191"/>
    </source>
</evidence>
<dbReference type="Pfam" id="PF25191">
    <property type="entry name" value="DUF7832"/>
    <property type="match status" value="1"/>
</dbReference>
<feature type="domain" description="DUF7832" evidence="1">
    <location>
        <begin position="2"/>
        <end position="111"/>
    </location>
</feature>
<dbReference type="STRING" id="142588.SAMN04488559_110110"/>
<proteinExistence type="predicted"/>
<keyword evidence="3" id="KW-1185">Reference proteome</keyword>
<organism evidence="2 3">
    <name type="scientific">Isobaculum melis</name>
    <dbReference type="NCBI Taxonomy" id="142588"/>
    <lineage>
        <taxon>Bacteria</taxon>
        <taxon>Bacillati</taxon>
        <taxon>Bacillota</taxon>
        <taxon>Bacilli</taxon>
        <taxon>Lactobacillales</taxon>
        <taxon>Carnobacteriaceae</taxon>
        <taxon>Isobaculum</taxon>
    </lineage>
</organism>
<name>A0A1H9T3Z7_9LACT</name>
<gene>
    <name evidence="2" type="ORF">SAMN04488559_110110</name>
</gene>
<dbReference type="AlphaFoldDB" id="A0A1H9T3Z7"/>
<evidence type="ECO:0000313" key="2">
    <source>
        <dbReference type="EMBL" id="SER91868.1"/>
    </source>
</evidence>
<dbReference type="OrthoDB" id="4827574at2"/>
<reference evidence="2 3" key="1">
    <citation type="submission" date="2016-10" db="EMBL/GenBank/DDBJ databases">
        <authorList>
            <person name="de Groot N.N."/>
        </authorList>
    </citation>
    <scope>NUCLEOTIDE SEQUENCE [LARGE SCALE GENOMIC DNA]</scope>
    <source>
        <strain evidence="2 3">DSM 13760</strain>
    </source>
</reference>
<evidence type="ECO:0000313" key="3">
    <source>
        <dbReference type="Proteomes" id="UP000198948"/>
    </source>
</evidence>
<dbReference type="Proteomes" id="UP000198948">
    <property type="component" value="Unassembled WGS sequence"/>
</dbReference>
<dbReference type="InterPro" id="IPR057154">
    <property type="entry name" value="DUF7832"/>
</dbReference>
<dbReference type="EMBL" id="FOHA01000010">
    <property type="protein sequence ID" value="SER91868.1"/>
    <property type="molecule type" value="Genomic_DNA"/>
</dbReference>
<dbReference type="RefSeq" id="WP_092652536.1">
    <property type="nucleotide sequence ID" value="NZ_FOHA01000010.1"/>
</dbReference>
<accession>A0A1H9T3Z7</accession>
<sequence length="155" mass="18304">MAYDKAKWHFDAEDFPKEIDIEQGGVHIAFFYRWMLEQGFAGEDLLEDMLEEVELVKNGKYSALDLLFEFNDGVLLEEDFNTAGMNFANQYYEAETPFAEKYAFYLKDYGELDLNYLEGIEASAYGVIYSDENYQKVKKVLDLRYQEFLDFEMEK</sequence>